<name>A0A086TAD1_HAPC1</name>
<dbReference type="OrthoDB" id="5403573at2759"/>
<accession>A0A086TAD1</accession>
<feature type="region of interest" description="Disordered" evidence="1">
    <location>
        <begin position="385"/>
        <end position="414"/>
    </location>
</feature>
<reference evidence="4" key="1">
    <citation type="journal article" date="2014" name="Genome Announc.">
        <title>Genome sequence and annotation of Acremonium chrysogenum, producer of the beta-lactam antibiotic cephalosporin C.</title>
        <authorList>
            <person name="Terfehr D."/>
            <person name="Dahlmann T.A."/>
            <person name="Specht T."/>
            <person name="Zadra I."/>
            <person name="Kuernsteiner H."/>
            <person name="Kueck U."/>
        </authorList>
    </citation>
    <scope>NUCLEOTIDE SEQUENCE [LARGE SCALE GENOMIC DNA]</scope>
    <source>
        <strain evidence="4">ATCC 11550 / CBS 779.69 / DSM 880 / IAM 14645 / JCM 23072 / IMI 49137</strain>
    </source>
</reference>
<feature type="region of interest" description="Disordered" evidence="1">
    <location>
        <begin position="434"/>
        <end position="456"/>
    </location>
</feature>
<dbReference type="AlphaFoldDB" id="A0A086TAD1"/>
<dbReference type="HOGENOM" id="CLU_013810_0_0_1"/>
<evidence type="ECO:0000313" key="3">
    <source>
        <dbReference type="EMBL" id="KFH46313.1"/>
    </source>
</evidence>
<sequence>MAWDRHYPSETSPTTRGFHSSLKWLTGMNKLADHWHAFRGRNGVFSKCQIVTWPHIDAFSPEALDVMDKIKEAHPKLYIPENVESADGLNLRVDGEFVNSRRPLPEIVSVLDAPVYAAQRAAKRELEEAEDEGRERKRRQKTTRSTRGTKGQVRWISDIRGETLDPRSTASLVGADKDPSIQFLEPNTHLDEEEPSGFSLNELSQGRRPSAANKAARTTPRNSREPDVGSSPSSGIIAPSYIWDIGVGAWPNHDIRFFDEVNSSVTLQGWFPSSKWHAWAAIVEEIDKRAGAKASRGWFRTHEDSPYQRFLNRLRACIEVEMSWVEAFVHASRGVAGPHNTFIQFFCRPTEDLREMGDISWPSDGQLTPDNMSRGTDVFDIAESSGDDDENGILGPLLSKNERGRGTGRRGRRPRRIYDIRKRVPLVRRRLTALPKRDGRRTEESSEAAAAQQAESVRDPGEVLSAIIVVRTLLGGIERAIDWGLLAHVFPDMTLGSLRKVWFEAQKSQGAHIAKFTRDFSERFIAACKNDEVPMIDFDHPLDYDWDSLIKWAMEIPGQEDVEIPSTLEGLGERYTLHDAKSVDEDWRERYFHAQASTYSRLDLVTAIPGATAADGLENPALPSNADVARSWMRSLCCTGETAHTPKDVKEGLLRLVVDDEQKVASLLKTAIEQLTRHKIIHKSLRPGLGGRPYRLTEWYLSTVAKLSQWAKYQEAAAVKAQLDTLYRNGESFKVPYTINDGAMMALMNMSAYGRIRLLSQDVPYIPFGFEPGNYESRKYPKSYYHFNLAAVPTETYQFNEDIPCLQAVAGEPPPSRGPRHAIPQWIDFFGHCDMNMWCKVLGAVCFAYSTRGQMGIDVLCSALRPTLEPFEAQMILDWGRKTGVLEASPLGKGVTVGEWWWLAVPWQQQQQAT</sequence>
<feature type="compositionally biased region" description="Basic and acidic residues" evidence="1">
    <location>
        <begin position="435"/>
        <end position="444"/>
    </location>
</feature>
<dbReference type="STRING" id="857340.A0A086TAD1"/>
<dbReference type="InterPro" id="IPR046488">
    <property type="entry name" value="Sfc3/Tfc3_C"/>
</dbReference>
<organism evidence="3 4">
    <name type="scientific">Hapsidospora chrysogenum (strain ATCC 11550 / CBS 779.69 / DSM 880 / IAM 14645 / JCM 23072 / IMI 49137)</name>
    <name type="common">Acremonium chrysogenum</name>
    <dbReference type="NCBI Taxonomy" id="857340"/>
    <lineage>
        <taxon>Eukaryota</taxon>
        <taxon>Fungi</taxon>
        <taxon>Dikarya</taxon>
        <taxon>Ascomycota</taxon>
        <taxon>Pezizomycotina</taxon>
        <taxon>Sordariomycetes</taxon>
        <taxon>Hypocreomycetidae</taxon>
        <taxon>Hypocreales</taxon>
        <taxon>Bionectriaceae</taxon>
        <taxon>Hapsidospora</taxon>
    </lineage>
</organism>
<dbReference type="Proteomes" id="UP000029964">
    <property type="component" value="Unassembled WGS sequence"/>
</dbReference>
<dbReference type="EMBL" id="JPKY01000021">
    <property type="protein sequence ID" value="KFH46313.1"/>
    <property type="molecule type" value="Genomic_DNA"/>
</dbReference>
<feature type="region of interest" description="Disordered" evidence="1">
    <location>
        <begin position="188"/>
        <end position="232"/>
    </location>
</feature>
<proteinExistence type="predicted"/>
<evidence type="ECO:0000313" key="4">
    <source>
        <dbReference type="Proteomes" id="UP000029964"/>
    </source>
</evidence>
<evidence type="ECO:0000256" key="1">
    <source>
        <dbReference type="SAM" id="MobiDB-lite"/>
    </source>
</evidence>
<gene>
    <name evidence="3" type="ORF">ACRE_028860</name>
</gene>
<keyword evidence="4" id="KW-1185">Reference proteome</keyword>
<dbReference type="Pfam" id="PF20222">
    <property type="entry name" value="DUF6581"/>
    <property type="match status" value="1"/>
</dbReference>
<protein>
    <recommendedName>
        <fullName evidence="2">Transcription factor tau subunit sfc3/Tfc3 C-terminal domain-containing protein</fullName>
    </recommendedName>
</protein>
<comment type="caution">
    <text evidence="3">The sequence shown here is derived from an EMBL/GenBank/DDBJ whole genome shotgun (WGS) entry which is preliminary data.</text>
</comment>
<evidence type="ECO:0000259" key="2">
    <source>
        <dbReference type="Pfam" id="PF20222"/>
    </source>
</evidence>
<feature type="region of interest" description="Disordered" evidence="1">
    <location>
        <begin position="126"/>
        <end position="160"/>
    </location>
</feature>
<feature type="domain" description="Transcription factor tau subunit sfc3/Tfc3 C-terminal" evidence="2">
    <location>
        <begin position="463"/>
        <end position="861"/>
    </location>
</feature>